<dbReference type="InterPro" id="IPR036291">
    <property type="entry name" value="NAD(P)-bd_dom_sf"/>
</dbReference>
<name>A0ABR1P0L7_DIAER</name>
<proteinExistence type="inferred from homology"/>
<dbReference type="Gene3D" id="3.40.50.720">
    <property type="entry name" value="NAD(P)-binding Rossmann-like Domain"/>
    <property type="match status" value="1"/>
</dbReference>
<dbReference type="SUPFAM" id="SSF51735">
    <property type="entry name" value="NAD(P)-binding Rossmann-fold domains"/>
    <property type="match status" value="1"/>
</dbReference>
<dbReference type="PRINTS" id="PR00081">
    <property type="entry name" value="GDHRDH"/>
</dbReference>
<sequence length="279" mass="29997">MAPLVWLITGSSTGFGAEFVKALLAAGDRVIATARNTSSIQHFQDAGATVLKLDLTSSQSEFDSLAETAIGIYGGVDVVVNNAGYPHFSTIEDDNLENWNKMFQTHVFGPLGVARAFMPHFRSKRSGKFVFMGSIAAWGGLPALGAYCSSKAALRAAVESLDVEAKPFGIKTLLVEPGFFRTEFLNEKNAVYVNTQIDDYKTLVDSQFATFRGAHHQQPGDPAKGAARIIDVVKSDAAKGEIPISLALGEDALEGIRNKCTGTLELLDKWADKSSDLSF</sequence>
<dbReference type="Proteomes" id="UP001430848">
    <property type="component" value="Unassembled WGS sequence"/>
</dbReference>
<dbReference type="PRINTS" id="PR00080">
    <property type="entry name" value="SDRFAMILY"/>
</dbReference>
<evidence type="ECO:0000313" key="5">
    <source>
        <dbReference type="Proteomes" id="UP001430848"/>
    </source>
</evidence>
<dbReference type="Pfam" id="PF00106">
    <property type="entry name" value="adh_short"/>
    <property type="match status" value="1"/>
</dbReference>
<dbReference type="EMBL" id="JAKNSF020000064">
    <property type="protein sequence ID" value="KAK7722859.1"/>
    <property type="molecule type" value="Genomic_DNA"/>
</dbReference>
<comment type="similarity">
    <text evidence="1 3">Belongs to the short-chain dehydrogenases/reductases (SDR) family.</text>
</comment>
<organism evidence="4 5">
    <name type="scientific">Diaporthe eres</name>
    <name type="common">Phomopsis oblonga</name>
    <dbReference type="NCBI Taxonomy" id="83184"/>
    <lineage>
        <taxon>Eukaryota</taxon>
        <taxon>Fungi</taxon>
        <taxon>Dikarya</taxon>
        <taxon>Ascomycota</taxon>
        <taxon>Pezizomycotina</taxon>
        <taxon>Sordariomycetes</taxon>
        <taxon>Sordariomycetidae</taxon>
        <taxon>Diaporthales</taxon>
        <taxon>Diaporthaceae</taxon>
        <taxon>Diaporthe</taxon>
        <taxon>Diaporthe eres species complex</taxon>
    </lineage>
</organism>
<evidence type="ECO:0000256" key="3">
    <source>
        <dbReference type="RuleBase" id="RU000363"/>
    </source>
</evidence>
<dbReference type="InterPro" id="IPR002347">
    <property type="entry name" value="SDR_fam"/>
</dbReference>
<dbReference type="PANTHER" id="PTHR43976:SF16">
    <property type="entry name" value="SHORT-CHAIN DEHYDROGENASE_REDUCTASE FAMILY PROTEIN"/>
    <property type="match status" value="1"/>
</dbReference>
<dbReference type="InterPro" id="IPR051911">
    <property type="entry name" value="SDR_oxidoreductase"/>
</dbReference>
<gene>
    <name evidence="4" type="ORF">SLS63_009133</name>
</gene>
<keyword evidence="5" id="KW-1185">Reference proteome</keyword>
<evidence type="ECO:0000313" key="4">
    <source>
        <dbReference type="EMBL" id="KAK7722859.1"/>
    </source>
</evidence>
<comment type="caution">
    <text evidence="4">The sequence shown here is derived from an EMBL/GenBank/DDBJ whole genome shotgun (WGS) entry which is preliminary data.</text>
</comment>
<keyword evidence="2" id="KW-0560">Oxidoreductase</keyword>
<evidence type="ECO:0000256" key="1">
    <source>
        <dbReference type="ARBA" id="ARBA00006484"/>
    </source>
</evidence>
<accession>A0ABR1P0L7</accession>
<evidence type="ECO:0000256" key="2">
    <source>
        <dbReference type="ARBA" id="ARBA00023002"/>
    </source>
</evidence>
<dbReference type="CDD" id="cd05374">
    <property type="entry name" value="17beta-HSD-like_SDR_c"/>
    <property type="match status" value="1"/>
</dbReference>
<protein>
    <submittedName>
        <fullName evidence="4">Uncharacterized protein</fullName>
    </submittedName>
</protein>
<dbReference type="PANTHER" id="PTHR43976">
    <property type="entry name" value="SHORT CHAIN DEHYDROGENASE"/>
    <property type="match status" value="1"/>
</dbReference>
<reference evidence="4 5" key="1">
    <citation type="submission" date="2024-02" db="EMBL/GenBank/DDBJ databases">
        <title>De novo assembly and annotation of 12 fungi associated with fruit tree decline syndrome in Ontario, Canada.</title>
        <authorList>
            <person name="Sulman M."/>
            <person name="Ellouze W."/>
            <person name="Ilyukhin E."/>
        </authorList>
    </citation>
    <scope>NUCLEOTIDE SEQUENCE [LARGE SCALE GENOMIC DNA]</scope>
    <source>
        <strain evidence="4 5">M169</strain>
    </source>
</reference>